<protein>
    <submittedName>
        <fullName evidence="1">Uncharacterized protein</fullName>
    </submittedName>
</protein>
<sequence>MGCSRWHPLGCICSSGHSQVEEGRGILVPVLVPPLKLRREREFLWLCLCPLVFLPPQAAPVIGPLLQGSAEGDAAPAAARAMLQDSGRRNRSELLTLGRVAASAGSLAEGLGWAASVAFGLLSLLGEN</sequence>
<keyword evidence="2" id="KW-1185">Reference proteome</keyword>
<evidence type="ECO:0000313" key="2">
    <source>
        <dbReference type="Proteomes" id="UP001066276"/>
    </source>
</evidence>
<dbReference type="Proteomes" id="UP001066276">
    <property type="component" value="Chromosome 5"/>
</dbReference>
<evidence type="ECO:0000313" key="1">
    <source>
        <dbReference type="EMBL" id="KAJ1155890.1"/>
    </source>
</evidence>
<comment type="caution">
    <text evidence="1">The sequence shown here is derived from an EMBL/GenBank/DDBJ whole genome shotgun (WGS) entry which is preliminary data.</text>
</comment>
<reference evidence="1" key="1">
    <citation type="journal article" date="2022" name="bioRxiv">
        <title>Sequencing and chromosome-scale assembly of the giantPleurodeles waltlgenome.</title>
        <authorList>
            <person name="Brown T."/>
            <person name="Elewa A."/>
            <person name="Iarovenko S."/>
            <person name="Subramanian E."/>
            <person name="Araus A.J."/>
            <person name="Petzold A."/>
            <person name="Susuki M."/>
            <person name="Suzuki K.-i.T."/>
            <person name="Hayashi T."/>
            <person name="Toyoda A."/>
            <person name="Oliveira C."/>
            <person name="Osipova E."/>
            <person name="Leigh N.D."/>
            <person name="Simon A."/>
            <person name="Yun M.H."/>
        </authorList>
    </citation>
    <scope>NUCLEOTIDE SEQUENCE</scope>
    <source>
        <strain evidence="1">20211129_DDA</strain>
        <tissue evidence="1">Liver</tissue>
    </source>
</reference>
<dbReference type="EMBL" id="JANPWB010000009">
    <property type="protein sequence ID" value="KAJ1155890.1"/>
    <property type="molecule type" value="Genomic_DNA"/>
</dbReference>
<gene>
    <name evidence="1" type="ORF">NDU88_008615</name>
</gene>
<accession>A0AAV7RWL7</accession>
<proteinExistence type="predicted"/>
<dbReference type="AlphaFoldDB" id="A0AAV7RWL7"/>
<organism evidence="1 2">
    <name type="scientific">Pleurodeles waltl</name>
    <name type="common">Iberian ribbed newt</name>
    <dbReference type="NCBI Taxonomy" id="8319"/>
    <lineage>
        <taxon>Eukaryota</taxon>
        <taxon>Metazoa</taxon>
        <taxon>Chordata</taxon>
        <taxon>Craniata</taxon>
        <taxon>Vertebrata</taxon>
        <taxon>Euteleostomi</taxon>
        <taxon>Amphibia</taxon>
        <taxon>Batrachia</taxon>
        <taxon>Caudata</taxon>
        <taxon>Salamandroidea</taxon>
        <taxon>Salamandridae</taxon>
        <taxon>Pleurodelinae</taxon>
        <taxon>Pleurodeles</taxon>
    </lineage>
</organism>
<name>A0AAV7RWL7_PLEWA</name>